<dbReference type="EMBL" id="CP002780">
    <property type="protein sequence ID" value="AEG58352.1"/>
    <property type="molecule type" value="Genomic_DNA"/>
</dbReference>
<dbReference type="Pfam" id="PF01047">
    <property type="entry name" value="MarR"/>
    <property type="match status" value="1"/>
</dbReference>
<proteinExistence type="predicted"/>
<dbReference type="KEGG" id="dru:Desru_0049"/>
<dbReference type="PANTHER" id="PTHR35790:SF4">
    <property type="entry name" value="HTH-TYPE TRANSCRIPTIONAL REGULATOR PCHR"/>
    <property type="match status" value="1"/>
</dbReference>
<reference evidence="6" key="1">
    <citation type="submission" date="2011-05" db="EMBL/GenBank/DDBJ databases">
        <title>Complete sequence of Desulfotomaculum ruminis DSM 2154.</title>
        <authorList>
            <person name="Lucas S."/>
            <person name="Copeland A."/>
            <person name="Lapidus A."/>
            <person name="Cheng J.-F."/>
            <person name="Goodwin L."/>
            <person name="Pitluck S."/>
            <person name="Lu M."/>
            <person name="Detter J.C."/>
            <person name="Han C."/>
            <person name="Tapia R."/>
            <person name="Land M."/>
            <person name="Hauser L."/>
            <person name="Kyrpides N."/>
            <person name="Ivanova N."/>
            <person name="Mikhailova N."/>
            <person name="Pagani I."/>
            <person name="Stams A.J.M."/>
            <person name="Plugge C.M."/>
            <person name="Muyzer G."/>
            <person name="Kuever J."/>
            <person name="Parshina S.N."/>
            <person name="Ivanova A.E."/>
            <person name="Nazina T.N."/>
            <person name="Brambilla E."/>
            <person name="Spring S."/>
            <person name="Klenk H.-P."/>
            <person name="Woyke T."/>
        </authorList>
    </citation>
    <scope>NUCLEOTIDE SEQUENCE [LARGE SCALE GENOMIC DNA]</scope>
    <source>
        <strain evidence="6">ATCC 23193 / DSM 2154 / NCIB 8452 / DL</strain>
    </source>
</reference>
<evidence type="ECO:0000256" key="3">
    <source>
        <dbReference type="ARBA" id="ARBA00023163"/>
    </source>
</evidence>
<dbReference type="PROSITE" id="PS50995">
    <property type="entry name" value="HTH_MARR_2"/>
    <property type="match status" value="1"/>
</dbReference>
<protein>
    <submittedName>
        <fullName evidence="5">Regulatory protein MarR</fullName>
    </submittedName>
</protein>
<dbReference type="GO" id="GO:0003677">
    <property type="term" value="F:DNA binding"/>
    <property type="evidence" value="ECO:0007669"/>
    <property type="project" value="UniProtKB-KW"/>
</dbReference>
<dbReference type="InterPro" id="IPR036388">
    <property type="entry name" value="WH-like_DNA-bd_sf"/>
</dbReference>
<keyword evidence="1" id="KW-0805">Transcription regulation</keyword>
<gene>
    <name evidence="5" type="ordered locus">Desru_0049</name>
</gene>
<dbReference type="AlphaFoldDB" id="F6DL43"/>
<dbReference type="InterPro" id="IPR000835">
    <property type="entry name" value="HTH_MarR-typ"/>
</dbReference>
<dbReference type="STRING" id="696281.Desru_0049"/>
<dbReference type="InterPro" id="IPR052067">
    <property type="entry name" value="Metal_resp_HTH_trans_reg"/>
</dbReference>
<dbReference type="Gene3D" id="1.10.10.10">
    <property type="entry name" value="Winged helix-like DNA-binding domain superfamily/Winged helix DNA-binding domain"/>
    <property type="match status" value="1"/>
</dbReference>
<dbReference type="eggNOG" id="COG1846">
    <property type="taxonomic scope" value="Bacteria"/>
</dbReference>
<evidence type="ECO:0000256" key="2">
    <source>
        <dbReference type="ARBA" id="ARBA00023125"/>
    </source>
</evidence>
<dbReference type="PANTHER" id="PTHR35790">
    <property type="entry name" value="HTH-TYPE TRANSCRIPTIONAL REGULATOR PCHR"/>
    <property type="match status" value="1"/>
</dbReference>
<dbReference type="InterPro" id="IPR036390">
    <property type="entry name" value="WH_DNA-bd_sf"/>
</dbReference>
<evidence type="ECO:0000313" key="6">
    <source>
        <dbReference type="Proteomes" id="UP000009234"/>
    </source>
</evidence>
<reference evidence="5 6" key="2">
    <citation type="journal article" date="2012" name="Stand. Genomic Sci.">
        <title>Complete genome sequence of the sulfate-reducing firmicute Desulfotomaculum ruminis type strain (DL(T)).</title>
        <authorList>
            <person name="Spring S."/>
            <person name="Visser M."/>
            <person name="Lu M."/>
            <person name="Copeland A."/>
            <person name="Lapidus A."/>
            <person name="Lucas S."/>
            <person name="Cheng J.F."/>
            <person name="Han C."/>
            <person name="Tapia R."/>
            <person name="Goodwin L.A."/>
            <person name="Pitluck S."/>
            <person name="Ivanova N."/>
            <person name="Land M."/>
            <person name="Hauser L."/>
            <person name="Larimer F."/>
            <person name="Rohde M."/>
            <person name="Goker M."/>
            <person name="Detter J.C."/>
            <person name="Kyrpides N.C."/>
            <person name="Woyke T."/>
            <person name="Schaap P.J."/>
            <person name="Plugge C.M."/>
            <person name="Muyzer G."/>
            <person name="Kuever J."/>
            <person name="Pereira I.A."/>
            <person name="Parshina S.N."/>
            <person name="Bernier-Latmani R."/>
            <person name="Stams A.J."/>
            <person name="Klenk H.P."/>
        </authorList>
    </citation>
    <scope>NUCLEOTIDE SEQUENCE [LARGE SCALE GENOMIC DNA]</scope>
    <source>
        <strain evidence="6">ATCC 23193 / DSM 2154 / NCIB 8452 / DL</strain>
    </source>
</reference>
<dbReference type="GO" id="GO:0003700">
    <property type="term" value="F:DNA-binding transcription factor activity"/>
    <property type="evidence" value="ECO:0007669"/>
    <property type="project" value="InterPro"/>
</dbReference>
<dbReference type="Proteomes" id="UP000009234">
    <property type="component" value="Chromosome"/>
</dbReference>
<keyword evidence="6" id="KW-1185">Reference proteome</keyword>
<dbReference type="HOGENOM" id="CLU_083287_11_0_9"/>
<evidence type="ECO:0000313" key="5">
    <source>
        <dbReference type="EMBL" id="AEG58352.1"/>
    </source>
</evidence>
<dbReference type="SUPFAM" id="SSF46785">
    <property type="entry name" value="Winged helix' DNA-binding domain"/>
    <property type="match status" value="1"/>
</dbReference>
<keyword evidence="2" id="KW-0238">DNA-binding</keyword>
<sequence length="115" mass="13094">MINIADLKKVKIGYALFSVIYKFLDMDKKARYYGTDVPIFHSEIHMLKAIKENEGIHVAGLANYLGVTKGFISEITIKLERKGLIKKEKDTHNQLKIILKLTPKGEVAHTNHMTI</sequence>
<evidence type="ECO:0000256" key="1">
    <source>
        <dbReference type="ARBA" id="ARBA00023015"/>
    </source>
</evidence>
<accession>F6DL43</accession>
<keyword evidence="3" id="KW-0804">Transcription</keyword>
<organism evidence="5 6">
    <name type="scientific">Desulforamulus ruminis (strain ATCC 23193 / DSM 2154 / NCIMB 8452 / DL)</name>
    <name type="common">Desulfotomaculum ruminis</name>
    <dbReference type="NCBI Taxonomy" id="696281"/>
    <lineage>
        <taxon>Bacteria</taxon>
        <taxon>Bacillati</taxon>
        <taxon>Bacillota</taxon>
        <taxon>Clostridia</taxon>
        <taxon>Eubacteriales</taxon>
        <taxon>Peptococcaceae</taxon>
        <taxon>Desulforamulus</taxon>
    </lineage>
</organism>
<evidence type="ECO:0000259" key="4">
    <source>
        <dbReference type="PROSITE" id="PS50995"/>
    </source>
</evidence>
<name>F6DL43_DESRL</name>
<feature type="domain" description="HTH marR-type" evidence="4">
    <location>
        <begin position="9"/>
        <end position="115"/>
    </location>
</feature>